<comment type="caution">
    <text evidence="4">The sequence shown here is derived from an EMBL/GenBank/DDBJ whole genome shotgun (WGS) entry which is preliminary data.</text>
</comment>
<feature type="domain" description="Archaeal Type IV pilin N-terminal" evidence="3">
    <location>
        <begin position="7"/>
        <end position="75"/>
    </location>
</feature>
<evidence type="ECO:0000313" key="4">
    <source>
        <dbReference type="EMBL" id="MCQ1538859.1"/>
    </source>
</evidence>
<organism evidence="4 5">
    <name type="scientific">Methanocalculus taiwanensis</name>
    <dbReference type="NCBI Taxonomy" id="106207"/>
    <lineage>
        <taxon>Archaea</taxon>
        <taxon>Methanobacteriati</taxon>
        <taxon>Methanobacteriota</taxon>
        <taxon>Stenosarchaea group</taxon>
        <taxon>Methanomicrobia</taxon>
        <taxon>Methanomicrobiales</taxon>
        <taxon>Methanocalculaceae</taxon>
        <taxon>Methanocalculus</taxon>
    </lineage>
</organism>
<gene>
    <name evidence="4" type="ORF">FTO68_07665</name>
</gene>
<dbReference type="Pfam" id="PF07790">
    <property type="entry name" value="Pilin_N"/>
    <property type="match status" value="1"/>
</dbReference>
<keyword evidence="2" id="KW-0812">Transmembrane</keyword>
<keyword evidence="2" id="KW-1133">Transmembrane helix</keyword>
<dbReference type="PANTHER" id="PTHR15124">
    <property type="entry name" value="SELENOPROTEIN W"/>
    <property type="match status" value="1"/>
</dbReference>
<dbReference type="Proteomes" id="UP001524383">
    <property type="component" value="Unassembled WGS sequence"/>
</dbReference>
<evidence type="ECO:0000313" key="5">
    <source>
        <dbReference type="Proteomes" id="UP001524383"/>
    </source>
</evidence>
<protein>
    <submittedName>
        <fullName evidence="4">Type IV pilin</fullName>
    </submittedName>
</protein>
<proteinExistence type="predicted"/>
<feature type="region of interest" description="Disordered" evidence="1">
    <location>
        <begin position="165"/>
        <end position="209"/>
    </location>
</feature>
<name>A0ABD4TM62_9EURY</name>
<evidence type="ECO:0000256" key="1">
    <source>
        <dbReference type="SAM" id="MobiDB-lite"/>
    </source>
</evidence>
<dbReference type="RefSeq" id="WP_255332814.1">
    <property type="nucleotide sequence ID" value="NZ_VOTZ01000015.1"/>
</dbReference>
<dbReference type="PANTHER" id="PTHR15124:SF27">
    <property type="entry name" value="MIGRATION AND INVASION ENHANCER 1"/>
    <property type="match status" value="1"/>
</dbReference>
<dbReference type="NCBIfam" id="TIGR02537">
    <property type="entry name" value="arch_flag_Nterm"/>
    <property type="match status" value="1"/>
</dbReference>
<dbReference type="EMBL" id="VOTZ01000015">
    <property type="protein sequence ID" value="MCQ1538859.1"/>
    <property type="molecule type" value="Genomic_DNA"/>
</dbReference>
<dbReference type="InterPro" id="IPR012859">
    <property type="entry name" value="Pilin_N_archaeal"/>
</dbReference>
<feature type="transmembrane region" description="Helical" evidence="2">
    <location>
        <begin position="12"/>
        <end position="36"/>
    </location>
</feature>
<sequence length="331" mass="34931">MKSKHNDAVSPVIGVLLMIALVSVFAIVIYGSVFGLTPTIVQPPYIAIESELHDPDGTPYIELRHKGGDTISLNTTGAEQGKVLDLFVTVQAQTVRAVPLAPMNWRPGESIFMFNTAEGPRLTKDRSVAISSGIGCATGERSITAVDITSQLLVFMEQMTVQSMLHGPVPTPAPTPTPEPTATPTPEPTPTPTTTPTPTATPTPTPTPTPAPVPGAIELVGFTQTSISFQVNNPDGTPYDGNQPGAVSLRERAGNALVDQAVVISADAVWSPNIDSNGIATLTYTNRNFAGVGTATVSPIIIESTDGTREIRLQIQLQLNQNRLQNVVLAP</sequence>
<reference evidence="4 5" key="1">
    <citation type="submission" date="2019-08" db="EMBL/GenBank/DDBJ databases">
        <authorList>
            <person name="Chen S.-C."/>
            <person name="Lai M.-C."/>
            <person name="You Y.-T."/>
        </authorList>
    </citation>
    <scope>NUCLEOTIDE SEQUENCE [LARGE SCALE GENOMIC DNA]</scope>
    <source>
        <strain evidence="4 5">P2F9704a</strain>
    </source>
</reference>
<dbReference type="AlphaFoldDB" id="A0ABD4TM62"/>
<feature type="compositionally biased region" description="Pro residues" evidence="1">
    <location>
        <begin position="169"/>
        <end position="209"/>
    </location>
</feature>
<keyword evidence="2" id="KW-0472">Membrane</keyword>
<keyword evidence="5" id="KW-1185">Reference proteome</keyword>
<evidence type="ECO:0000256" key="2">
    <source>
        <dbReference type="SAM" id="Phobius"/>
    </source>
</evidence>
<evidence type="ECO:0000259" key="3">
    <source>
        <dbReference type="Pfam" id="PF07790"/>
    </source>
</evidence>
<dbReference type="InterPro" id="IPR051441">
    <property type="entry name" value="SelW_related"/>
</dbReference>
<accession>A0ABD4TM62</accession>
<dbReference type="InterPro" id="IPR013373">
    <property type="entry name" value="Flagellin/pilin_N_arc"/>
</dbReference>